<keyword evidence="2" id="KW-1185">Reference proteome</keyword>
<evidence type="ECO:0000313" key="1">
    <source>
        <dbReference type="EMBL" id="MBP1920716.1"/>
    </source>
</evidence>
<dbReference type="Proteomes" id="UP001519271">
    <property type="component" value="Unassembled WGS sequence"/>
</dbReference>
<organism evidence="1 2">
    <name type="scientific">Youngiibacter multivorans</name>
    <dbReference type="NCBI Taxonomy" id="937251"/>
    <lineage>
        <taxon>Bacteria</taxon>
        <taxon>Bacillati</taxon>
        <taxon>Bacillota</taxon>
        <taxon>Clostridia</taxon>
        <taxon>Eubacteriales</taxon>
        <taxon>Clostridiaceae</taxon>
        <taxon>Youngiibacter</taxon>
    </lineage>
</organism>
<protein>
    <submittedName>
        <fullName evidence="1">Uncharacterized protein</fullName>
    </submittedName>
</protein>
<dbReference type="RefSeq" id="WP_209460876.1">
    <property type="nucleotide sequence ID" value="NZ_JAGGKC010000037.1"/>
</dbReference>
<accession>A0ABS4G838</accession>
<evidence type="ECO:0000313" key="2">
    <source>
        <dbReference type="Proteomes" id="UP001519271"/>
    </source>
</evidence>
<proteinExistence type="predicted"/>
<sequence length="241" mass="27799">MAARISIPISMDIYDVREMFSCYYVDPDIARKNVPQKWNIKIHENGKALLLIMVQDCRKMVLQRFFNIGSVRMSHVWIELEGPPESIDTLTGTSRTLPTWYWYIQPHQLDSHLAFLMFRIAGVDAQYVRYISPGTESSGLWTGKVKEDDSPYSGYEWTVTSDSYPEPDIITGSHRFYRKYGLRESEAHAKCFTHFLGESKVKLSTSSDSTVGKLGFGRTLEGFSNPVWVKHCHVSYKVRFF</sequence>
<dbReference type="EMBL" id="JAGGKC010000037">
    <property type="protein sequence ID" value="MBP1920716.1"/>
    <property type="molecule type" value="Genomic_DNA"/>
</dbReference>
<reference evidence="1 2" key="1">
    <citation type="submission" date="2021-03" db="EMBL/GenBank/DDBJ databases">
        <title>Genomic Encyclopedia of Type Strains, Phase IV (KMG-IV): sequencing the most valuable type-strain genomes for metagenomic binning, comparative biology and taxonomic classification.</title>
        <authorList>
            <person name="Goeker M."/>
        </authorList>
    </citation>
    <scope>NUCLEOTIDE SEQUENCE [LARGE SCALE GENOMIC DNA]</scope>
    <source>
        <strain evidence="1 2">DSM 6139</strain>
    </source>
</reference>
<comment type="caution">
    <text evidence="1">The sequence shown here is derived from an EMBL/GenBank/DDBJ whole genome shotgun (WGS) entry which is preliminary data.</text>
</comment>
<name>A0ABS4G838_9CLOT</name>
<gene>
    <name evidence="1" type="ORF">J2Z34_003231</name>
</gene>